<evidence type="ECO:0000313" key="2">
    <source>
        <dbReference type="Proteomes" id="UP000654918"/>
    </source>
</evidence>
<accession>A0A8H6NJA1</accession>
<dbReference type="Proteomes" id="UP000654918">
    <property type="component" value="Unassembled WGS sequence"/>
</dbReference>
<protein>
    <submittedName>
        <fullName evidence="1">Uncharacterized protein</fullName>
    </submittedName>
</protein>
<proteinExistence type="predicted"/>
<dbReference type="EMBL" id="WIGO01000040">
    <property type="protein sequence ID" value="KAF6835444.1"/>
    <property type="molecule type" value="Genomic_DNA"/>
</dbReference>
<comment type="caution">
    <text evidence="1">The sequence shown here is derived from an EMBL/GenBank/DDBJ whole genome shotgun (WGS) entry which is preliminary data.</text>
</comment>
<gene>
    <name evidence="1" type="ORF">CPLU01_04315</name>
</gene>
<organism evidence="1 2">
    <name type="scientific">Colletotrichum plurivorum</name>
    <dbReference type="NCBI Taxonomy" id="2175906"/>
    <lineage>
        <taxon>Eukaryota</taxon>
        <taxon>Fungi</taxon>
        <taxon>Dikarya</taxon>
        <taxon>Ascomycota</taxon>
        <taxon>Pezizomycotina</taxon>
        <taxon>Sordariomycetes</taxon>
        <taxon>Hypocreomycetidae</taxon>
        <taxon>Glomerellales</taxon>
        <taxon>Glomerellaceae</taxon>
        <taxon>Colletotrichum</taxon>
        <taxon>Colletotrichum orchidearum species complex</taxon>
    </lineage>
</organism>
<keyword evidence="2" id="KW-1185">Reference proteome</keyword>
<dbReference type="AlphaFoldDB" id="A0A8H6NJA1"/>
<name>A0A8H6NJA1_9PEZI</name>
<reference evidence="1" key="1">
    <citation type="journal article" date="2020" name="Phytopathology">
        <title>Genome Sequence Resources of Colletotrichum truncatum, C. plurivorum, C. musicola, and C. sojae: Four Species Pathogenic to Soybean (Glycine max).</title>
        <authorList>
            <person name="Rogerio F."/>
            <person name="Boufleur T.R."/>
            <person name="Ciampi-Guillardi M."/>
            <person name="Sukno S.A."/>
            <person name="Thon M.R."/>
            <person name="Massola Junior N.S."/>
            <person name="Baroncelli R."/>
        </authorList>
    </citation>
    <scope>NUCLEOTIDE SEQUENCE</scope>
    <source>
        <strain evidence="1">LFN00145</strain>
    </source>
</reference>
<sequence length="204" mass="23048">MGQSTYIKESCKTRLGKGKNLMDKFLADTVPSQAVFCLRLSRRILFENEERNRDQRVQRYKPVSPGEVAIIVATLRNVRNAKKRRHRLGTPSHNEILKKLRKPRKSTTTKEAWKQHSPSVGAEASILSPVGEHDQIATYDAPELAVFSDDAKVLLGPMYTYTPGPENYMRKRIVEKDPVRASHEACARATVKQGSPVEDGDEDF</sequence>
<evidence type="ECO:0000313" key="1">
    <source>
        <dbReference type="EMBL" id="KAF6835444.1"/>
    </source>
</evidence>